<dbReference type="Proteomes" id="UP000276133">
    <property type="component" value="Unassembled WGS sequence"/>
</dbReference>
<reference evidence="1 2" key="1">
    <citation type="journal article" date="2018" name="Sci. Rep.">
        <title>Genomic signatures of local adaptation to the degree of environmental predictability in rotifers.</title>
        <authorList>
            <person name="Franch-Gras L."/>
            <person name="Hahn C."/>
            <person name="Garcia-Roger E.M."/>
            <person name="Carmona M.J."/>
            <person name="Serra M."/>
            <person name="Gomez A."/>
        </authorList>
    </citation>
    <scope>NUCLEOTIDE SEQUENCE [LARGE SCALE GENOMIC DNA]</scope>
    <source>
        <strain evidence="1">HYR1</strain>
    </source>
</reference>
<dbReference type="EMBL" id="REGN01009227">
    <property type="protein sequence ID" value="RNA01665.1"/>
    <property type="molecule type" value="Genomic_DNA"/>
</dbReference>
<protein>
    <submittedName>
        <fullName evidence="1">Uncharacterized protein</fullName>
    </submittedName>
</protein>
<sequence>MASSLRGMVTSGWFGLGGAGRDVSWLDVCDCLLSASAYDAIEVCVLGVAVGANESLLGASTASMSLDICGLTLRLSLSSLGSGSGPECNSGSTSRGLLMSAFEVQRLNQDASRVSSRPFCAMAVTIGPLIAVTTHGSMSYLCCFLDQIFFPLVLSKRTKLPSTKL</sequence>
<accession>A0A3M7PSA4</accession>
<evidence type="ECO:0000313" key="1">
    <source>
        <dbReference type="EMBL" id="RNA01665.1"/>
    </source>
</evidence>
<proteinExistence type="predicted"/>
<comment type="caution">
    <text evidence="1">The sequence shown here is derived from an EMBL/GenBank/DDBJ whole genome shotgun (WGS) entry which is preliminary data.</text>
</comment>
<keyword evidence="2" id="KW-1185">Reference proteome</keyword>
<dbReference type="AlphaFoldDB" id="A0A3M7PSA4"/>
<evidence type="ECO:0000313" key="2">
    <source>
        <dbReference type="Proteomes" id="UP000276133"/>
    </source>
</evidence>
<name>A0A3M7PSA4_BRAPC</name>
<gene>
    <name evidence="1" type="ORF">BpHYR1_045709</name>
</gene>
<organism evidence="1 2">
    <name type="scientific">Brachionus plicatilis</name>
    <name type="common">Marine rotifer</name>
    <name type="synonym">Brachionus muelleri</name>
    <dbReference type="NCBI Taxonomy" id="10195"/>
    <lineage>
        <taxon>Eukaryota</taxon>
        <taxon>Metazoa</taxon>
        <taxon>Spiralia</taxon>
        <taxon>Gnathifera</taxon>
        <taxon>Rotifera</taxon>
        <taxon>Eurotatoria</taxon>
        <taxon>Monogononta</taxon>
        <taxon>Pseudotrocha</taxon>
        <taxon>Ploima</taxon>
        <taxon>Brachionidae</taxon>
        <taxon>Brachionus</taxon>
    </lineage>
</organism>